<dbReference type="InterPro" id="IPR029071">
    <property type="entry name" value="Ubiquitin-like_domsf"/>
</dbReference>
<dbReference type="Gene3D" id="3.10.20.90">
    <property type="entry name" value="Phosphatidylinositol 3-kinase Catalytic Subunit, Chain A, domain 1"/>
    <property type="match status" value="1"/>
</dbReference>
<dbReference type="EMBL" id="CAEZSU010000055">
    <property type="protein sequence ID" value="CAB4548208.1"/>
    <property type="molecule type" value="Genomic_DNA"/>
</dbReference>
<dbReference type="InterPro" id="IPR000626">
    <property type="entry name" value="Ubiquitin-like_dom"/>
</dbReference>
<protein>
    <submittedName>
        <fullName evidence="4">Unannotated protein</fullName>
    </submittedName>
</protein>
<reference evidence="4" key="1">
    <citation type="submission" date="2020-05" db="EMBL/GenBank/DDBJ databases">
        <authorList>
            <person name="Chiriac C."/>
            <person name="Salcher M."/>
            <person name="Ghai R."/>
            <person name="Kavagutti S V."/>
        </authorList>
    </citation>
    <scope>NUCLEOTIDE SEQUENCE</scope>
</reference>
<sequence length="227" mass="24534">MQIFIRLPSRPRLTLEVEASDSIENVKAKIQDKQGIPPDQQRLIFASKVLDDGRTLSDYNIQKELEILLVIRLQSSTGIVTYQDMGEAPPTPVSQGISSQVATNAQLALLNVGATVSQNNIPLSPGTHVFSFWAQEDLTWQFTFKDELGLTISSLTGSNSGEPIGLTQFDEEITAPTGTTSCDLVFTATSQSALLDLVSLTSIDICDPTSTTENISESPSILPNFTG</sequence>
<evidence type="ECO:0000313" key="3">
    <source>
        <dbReference type="EMBL" id="CAB4564027.1"/>
    </source>
</evidence>
<organism evidence="4">
    <name type="scientific">freshwater metagenome</name>
    <dbReference type="NCBI Taxonomy" id="449393"/>
    <lineage>
        <taxon>unclassified sequences</taxon>
        <taxon>metagenomes</taxon>
        <taxon>ecological metagenomes</taxon>
    </lineage>
</organism>
<evidence type="ECO:0000259" key="1">
    <source>
        <dbReference type="PROSITE" id="PS50053"/>
    </source>
</evidence>
<dbReference type="InterPro" id="IPR050158">
    <property type="entry name" value="Ubiquitin_ubiquitin-like"/>
</dbReference>
<dbReference type="PROSITE" id="PS50053">
    <property type="entry name" value="UBIQUITIN_2"/>
    <property type="match status" value="1"/>
</dbReference>
<dbReference type="SMART" id="SM00213">
    <property type="entry name" value="UBQ"/>
    <property type="match status" value="1"/>
</dbReference>
<dbReference type="FunFam" id="3.10.20.90:FF:000160">
    <property type="entry name" value="Polyubiquitin-C"/>
    <property type="match status" value="1"/>
</dbReference>
<dbReference type="AlphaFoldDB" id="A0A6J6LGY1"/>
<evidence type="ECO:0000313" key="4">
    <source>
        <dbReference type="EMBL" id="CAB4660871.1"/>
    </source>
</evidence>
<dbReference type="Pfam" id="PF00240">
    <property type="entry name" value="ubiquitin"/>
    <property type="match status" value="1"/>
</dbReference>
<dbReference type="PRINTS" id="PR00348">
    <property type="entry name" value="UBIQUITIN"/>
</dbReference>
<proteinExistence type="predicted"/>
<dbReference type="EMBL" id="CAEZTG010000057">
    <property type="protein sequence ID" value="CAB4564027.1"/>
    <property type="molecule type" value="Genomic_DNA"/>
</dbReference>
<dbReference type="SUPFAM" id="SSF54236">
    <property type="entry name" value="Ubiquitin-like"/>
    <property type="match status" value="1"/>
</dbReference>
<dbReference type="InterPro" id="IPR019956">
    <property type="entry name" value="Ubiquitin_dom"/>
</dbReference>
<accession>A0A6J6LGY1</accession>
<dbReference type="PANTHER" id="PTHR10666">
    <property type="entry name" value="UBIQUITIN"/>
    <property type="match status" value="1"/>
</dbReference>
<evidence type="ECO:0000313" key="2">
    <source>
        <dbReference type="EMBL" id="CAB4548208.1"/>
    </source>
</evidence>
<dbReference type="EMBL" id="CAEZVV010000203">
    <property type="protein sequence ID" value="CAB4660871.1"/>
    <property type="molecule type" value="Genomic_DNA"/>
</dbReference>
<gene>
    <name evidence="2" type="ORF">UFOPK1495_00660</name>
    <name evidence="3" type="ORF">UFOPK1603_00770</name>
    <name evidence="4" type="ORF">UFOPK2143_01838</name>
</gene>
<feature type="domain" description="Ubiquitin-like" evidence="1">
    <location>
        <begin position="1"/>
        <end position="76"/>
    </location>
</feature>
<name>A0A6J6LGY1_9ZZZZ</name>